<dbReference type="BioCyc" id="CNIT1237085:G1324-474-MONOMER"/>
<dbReference type="GO" id="GO:0016301">
    <property type="term" value="F:kinase activity"/>
    <property type="evidence" value="ECO:0007669"/>
    <property type="project" value="UniProtKB-KW"/>
</dbReference>
<organism evidence="2 3">
    <name type="scientific">Nitrososphaera gargensis (strain Ga9.2)</name>
    <dbReference type="NCBI Taxonomy" id="1237085"/>
    <lineage>
        <taxon>Archaea</taxon>
        <taxon>Nitrososphaerota</taxon>
        <taxon>Nitrososphaeria</taxon>
        <taxon>Nitrososphaerales</taxon>
        <taxon>Nitrososphaeraceae</taxon>
        <taxon>Nitrososphaera</taxon>
    </lineage>
</organism>
<dbReference type="GeneID" id="13796650"/>
<protein>
    <submittedName>
        <fullName evidence="2">Putative histidine kinase</fullName>
    </submittedName>
</protein>
<dbReference type="Pfam" id="PF14417">
    <property type="entry name" value="MEDS"/>
    <property type="match status" value="1"/>
</dbReference>
<dbReference type="AlphaFoldDB" id="K0ICQ3"/>
<dbReference type="InterPro" id="IPR025847">
    <property type="entry name" value="MEDS_domain"/>
</dbReference>
<dbReference type="HOGENOM" id="CLU_094092_0_0_2"/>
<evidence type="ECO:0000313" key="3">
    <source>
        <dbReference type="Proteomes" id="UP000008037"/>
    </source>
</evidence>
<sequence length="261" mass="28995">MIEQNCHAACIVDLDGSGFSAIYSRIHQYLLKGYAVAYVAEDNTATAIQNIKNSGVDVDHFLPTGALQVIDRDLYYNPNKELEPQKLLDQFSKIVTQVDFQKFKGMLGIGSAGPAFFQKGKLEPLLEYEHKIGKRFKVPVEIICCYRSNDIRQLEFSHLVSVITSHAYVITSEGTEHKGLNSDAIISFIAAGINKSLCANISDIILKTLEIAYGIKKERIISQPRIFKNALEKALGITSSRIVLAEIENEIRCALLGDNKT</sequence>
<reference evidence="2 3" key="1">
    <citation type="journal article" date="2012" name="Environ. Microbiol.">
        <title>The genome of the ammonia-oxidizing Candidatus Nitrososphaera gargensis: insights into metabolic versatility and environmental adaptations.</title>
        <authorList>
            <person name="Spang A."/>
            <person name="Poehlein A."/>
            <person name="Offre P."/>
            <person name="Zumbragel S."/>
            <person name="Haider S."/>
            <person name="Rychlik N."/>
            <person name="Nowka B."/>
            <person name="Schmeisser C."/>
            <person name="Lebedeva E.V."/>
            <person name="Rattei T."/>
            <person name="Bohm C."/>
            <person name="Schmid M."/>
            <person name="Galushko A."/>
            <person name="Hatzenpichler R."/>
            <person name="Weinmaier T."/>
            <person name="Daniel R."/>
            <person name="Schleper C."/>
            <person name="Spieck E."/>
            <person name="Streit W."/>
            <person name="Wagner M."/>
        </authorList>
    </citation>
    <scope>NUCLEOTIDE SEQUENCE [LARGE SCALE GENOMIC DNA]</scope>
    <source>
        <strain evidence="3">Ga9.2</strain>
    </source>
</reference>
<dbReference type="RefSeq" id="WP_015017966.1">
    <property type="nucleotide sequence ID" value="NC_018719.1"/>
</dbReference>
<accession>K0ICQ3</accession>
<evidence type="ECO:0000313" key="2">
    <source>
        <dbReference type="EMBL" id="AFU57420.1"/>
    </source>
</evidence>
<evidence type="ECO:0000259" key="1">
    <source>
        <dbReference type="Pfam" id="PF14417"/>
    </source>
</evidence>
<proteinExistence type="predicted"/>
<dbReference type="InParanoid" id="K0ICQ3"/>
<keyword evidence="2" id="KW-0418">Kinase</keyword>
<dbReference type="EMBL" id="CP002408">
    <property type="protein sequence ID" value="AFU57420.1"/>
    <property type="molecule type" value="Genomic_DNA"/>
</dbReference>
<keyword evidence="3" id="KW-1185">Reference proteome</keyword>
<name>K0ICQ3_NITGG</name>
<feature type="domain" description="MEDS" evidence="1">
    <location>
        <begin position="7"/>
        <end position="158"/>
    </location>
</feature>
<dbReference type="STRING" id="1237085.Ngar_c04760"/>
<keyword evidence="2" id="KW-0808">Transferase</keyword>
<dbReference type="Proteomes" id="UP000008037">
    <property type="component" value="Chromosome"/>
</dbReference>
<gene>
    <name evidence="2" type="ordered locus">Ngar_c04760</name>
</gene>
<dbReference type="KEGG" id="nga:Ngar_c04760"/>